<organism evidence="2 3">
    <name type="scientific">Catenulispora yoronensis</name>
    <dbReference type="NCBI Taxonomy" id="450799"/>
    <lineage>
        <taxon>Bacteria</taxon>
        <taxon>Bacillati</taxon>
        <taxon>Actinomycetota</taxon>
        <taxon>Actinomycetes</taxon>
        <taxon>Catenulisporales</taxon>
        <taxon>Catenulisporaceae</taxon>
        <taxon>Catenulispora</taxon>
    </lineage>
</organism>
<keyword evidence="3" id="KW-1185">Reference proteome</keyword>
<dbReference type="EMBL" id="BAAAQN010000006">
    <property type="protein sequence ID" value="GAA2020144.1"/>
    <property type="molecule type" value="Genomic_DNA"/>
</dbReference>
<dbReference type="InterPro" id="IPR036249">
    <property type="entry name" value="Thioredoxin-like_sf"/>
</dbReference>
<accession>A0ABN2TI10</accession>
<reference evidence="2 3" key="1">
    <citation type="journal article" date="2019" name="Int. J. Syst. Evol. Microbiol.">
        <title>The Global Catalogue of Microorganisms (GCM) 10K type strain sequencing project: providing services to taxonomists for standard genome sequencing and annotation.</title>
        <authorList>
            <consortium name="The Broad Institute Genomics Platform"/>
            <consortium name="The Broad Institute Genome Sequencing Center for Infectious Disease"/>
            <person name="Wu L."/>
            <person name="Ma J."/>
        </authorList>
    </citation>
    <scope>NUCLEOTIDE SEQUENCE [LARGE SCALE GENOMIC DNA]</scope>
    <source>
        <strain evidence="2 3">JCM 16014</strain>
    </source>
</reference>
<dbReference type="PROSITE" id="PS51352">
    <property type="entry name" value="THIOREDOXIN_2"/>
    <property type="match status" value="1"/>
</dbReference>
<dbReference type="InterPro" id="IPR013766">
    <property type="entry name" value="Thioredoxin_domain"/>
</dbReference>
<comment type="caution">
    <text evidence="2">The sequence shown here is derived from an EMBL/GenBank/DDBJ whole genome shotgun (WGS) entry which is preliminary data.</text>
</comment>
<protein>
    <recommendedName>
        <fullName evidence="1">Thioredoxin domain-containing protein</fullName>
    </recommendedName>
</protein>
<dbReference type="Gene3D" id="3.40.30.10">
    <property type="entry name" value="Glutaredoxin"/>
    <property type="match status" value="1"/>
</dbReference>
<dbReference type="Pfam" id="PF13899">
    <property type="entry name" value="Thioredoxin_7"/>
    <property type="match status" value="1"/>
</dbReference>
<gene>
    <name evidence="2" type="ORF">GCM10009839_15970</name>
</gene>
<evidence type="ECO:0000313" key="3">
    <source>
        <dbReference type="Proteomes" id="UP001500751"/>
    </source>
</evidence>
<evidence type="ECO:0000313" key="2">
    <source>
        <dbReference type="EMBL" id="GAA2020144.1"/>
    </source>
</evidence>
<feature type="domain" description="Thioredoxin" evidence="1">
    <location>
        <begin position="1"/>
        <end position="134"/>
    </location>
</feature>
<evidence type="ECO:0000259" key="1">
    <source>
        <dbReference type="PROSITE" id="PS51352"/>
    </source>
</evidence>
<dbReference type="SUPFAM" id="SSF52833">
    <property type="entry name" value="Thioredoxin-like"/>
    <property type="match status" value="1"/>
</dbReference>
<proteinExistence type="predicted"/>
<name>A0ABN2TI10_9ACTN</name>
<dbReference type="Proteomes" id="UP001500751">
    <property type="component" value="Unassembled WGS sequence"/>
</dbReference>
<sequence length="134" mass="14603">MTMELFDPSRDPRADLAAARVAAVTDGKDILLVFGARWCPDCTAFEDWTADPAVSAVLAAKYHLVTVSVGTARGQRDQHTDLDAEFNHPMVGGIPAVSVLNPQGKIRFDSADGEFSRARRMKPEELLSFLEAGR</sequence>